<dbReference type="SUPFAM" id="SSF49899">
    <property type="entry name" value="Concanavalin A-like lectins/glucanases"/>
    <property type="match status" value="1"/>
</dbReference>
<dbReference type="Gene3D" id="2.115.10.20">
    <property type="entry name" value="Glycosyl hydrolase domain, family 43"/>
    <property type="match status" value="1"/>
</dbReference>
<feature type="site" description="Important for catalytic activity, responsible for pKa modulation of the active site Glu and correct orientation of both the proton donor and substrate" evidence="5">
    <location>
        <position position="128"/>
    </location>
</feature>
<feature type="domain" description="Beta-xylosidase C-terminal Concanavalin A-like" evidence="7">
    <location>
        <begin position="322"/>
        <end position="528"/>
    </location>
</feature>
<dbReference type="Proteomes" id="UP000029736">
    <property type="component" value="Unassembled WGS sequence"/>
</dbReference>
<protein>
    <submittedName>
        <fullName evidence="8">Beta-xylosidase</fullName>
    </submittedName>
</protein>
<dbReference type="InterPro" id="IPR013320">
    <property type="entry name" value="ConA-like_dom_sf"/>
</dbReference>
<sequence length="530" mass="60346">MIKIENPVLPGFQPDPSIIRVGEDYYMATSTFEWFPGVQIHHSRDLKHWRLIDRPINRLSQLDMAGNPDSCGVWAPCLTYDKGTFYLVYSNVRSFDGVWKDVHNYLVTTQDITGEWSDPIYLNSSGFDPSLFHAPDGRKWVVNMLADHRDNRLFGGIVLQEFDPDAGKMTGPVHMIFEGEGIKNVEGPHLYYRNGYYYLLMAAGGTEYDHCAILARSRDITGPYEAHPGNPVLTTKGHPDWPLQKAGHGDLVEAPDGQWYIAFLCGRPLSKLGRCTLGRESSLAPVEWRDDDWLYLTNGKQVPDPAFSIPGEEVPCPQPTERHDFDTTELPEDFQSLRVPVTPDWANLEERPGFLRLYGRESLSSFHYQSLLARRLQHFDATAATALEFQPTTFQQMAGLVAYYNTGHFYYLHITGNEHRQKRILDLIACDHYAMSHPMSQCIDLQVDGRVELKLHFNHAELQFFYREEAGDCQKAGPVLDGSILSDDYIMEQCGRYRSAFTGAMVGICCQDLMGSRKPADFDWFEYKAV</sequence>
<name>A0A098S2B8_9BACT</name>
<evidence type="ECO:0000256" key="5">
    <source>
        <dbReference type="PIRSR" id="PIRSR606710-2"/>
    </source>
</evidence>
<gene>
    <name evidence="8" type="ORF">IX84_22985</name>
</gene>
<organism evidence="8 9">
    <name type="scientific">Phaeodactylibacter xiamenensis</name>
    <dbReference type="NCBI Taxonomy" id="1524460"/>
    <lineage>
        <taxon>Bacteria</taxon>
        <taxon>Pseudomonadati</taxon>
        <taxon>Bacteroidota</taxon>
        <taxon>Saprospiria</taxon>
        <taxon>Saprospirales</taxon>
        <taxon>Haliscomenobacteraceae</taxon>
        <taxon>Phaeodactylibacter</taxon>
    </lineage>
</organism>
<feature type="active site" description="Proton donor" evidence="4">
    <location>
        <position position="186"/>
    </location>
</feature>
<accession>A0A098S2B8</accession>
<dbReference type="STRING" id="1524460.IX84_22985"/>
<dbReference type="GO" id="GO:0004553">
    <property type="term" value="F:hydrolase activity, hydrolyzing O-glycosyl compounds"/>
    <property type="evidence" value="ECO:0007669"/>
    <property type="project" value="InterPro"/>
</dbReference>
<dbReference type="AlphaFoldDB" id="A0A098S2B8"/>
<evidence type="ECO:0000256" key="6">
    <source>
        <dbReference type="RuleBase" id="RU361187"/>
    </source>
</evidence>
<keyword evidence="3 6" id="KW-0326">Glycosidase</keyword>
<dbReference type="SUPFAM" id="SSF75005">
    <property type="entry name" value="Arabinanase/levansucrase/invertase"/>
    <property type="match status" value="1"/>
</dbReference>
<comment type="caution">
    <text evidence="8">The sequence shown here is derived from an EMBL/GenBank/DDBJ whole genome shotgun (WGS) entry which is preliminary data.</text>
</comment>
<evidence type="ECO:0000256" key="3">
    <source>
        <dbReference type="ARBA" id="ARBA00023295"/>
    </source>
</evidence>
<dbReference type="GO" id="GO:0005975">
    <property type="term" value="P:carbohydrate metabolic process"/>
    <property type="evidence" value="ECO:0007669"/>
    <property type="project" value="InterPro"/>
</dbReference>
<keyword evidence="9" id="KW-1185">Reference proteome</keyword>
<proteinExistence type="inferred from homology"/>
<evidence type="ECO:0000256" key="4">
    <source>
        <dbReference type="PIRSR" id="PIRSR606710-1"/>
    </source>
</evidence>
<comment type="similarity">
    <text evidence="1 6">Belongs to the glycosyl hydrolase 43 family.</text>
</comment>
<dbReference type="InterPro" id="IPR023296">
    <property type="entry name" value="Glyco_hydro_beta-prop_sf"/>
</dbReference>
<evidence type="ECO:0000313" key="9">
    <source>
        <dbReference type="Proteomes" id="UP000029736"/>
    </source>
</evidence>
<evidence type="ECO:0000256" key="1">
    <source>
        <dbReference type="ARBA" id="ARBA00009865"/>
    </source>
</evidence>
<keyword evidence="2 6" id="KW-0378">Hydrolase</keyword>
<evidence type="ECO:0000259" key="7">
    <source>
        <dbReference type="Pfam" id="PF17851"/>
    </source>
</evidence>
<dbReference type="InterPro" id="IPR041542">
    <property type="entry name" value="GH43_C2"/>
</dbReference>
<dbReference type="Pfam" id="PF17851">
    <property type="entry name" value="GH43_C2"/>
    <property type="match status" value="1"/>
</dbReference>
<dbReference type="Gene3D" id="2.60.120.200">
    <property type="match status" value="1"/>
</dbReference>
<dbReference type="CDD" id="cd09000">
    <property type="entry name" value="GH43_SXA-like"/>
    <property type="match status" value="1"/>
</dbReference>
<dbReference type="Pfam" id="PF04616">
    <property type="entry name" value="Glyco_hydro_43"/>
    <property type="match status" value="1"/>
</dbReference>
<dbReference type="OrthoDB" id="9801455at2"/>
<dbReference type="InterPro" id="IPR006710">
    <property type="entry name" value="Glyco_hydro_43"/>
</dbReference>
<dbReference type="PANTHER" id="PTHR42812:SF12">
    <property type="entry name" value="BETA-XYLOSIDASE-RELATED"/>
    <property type="match status" value="1"/>
</dbReference>
<dbReference type="InterPro" id="IPR051795">
    <property type="entry name" value="Glycosyl_Hydrlase_43"/>
</dbReference>
<dbReference type="EMBL" id="JPOS01000081">
    <property type="protein sequence ID" value="KGE86275.1"/>
    <property type="molecule type" value="Genomic_DNA"/>
</dbReference>
<dbReference type="PANTHER" id="PTHR42812">
    <property type="entry name" value="BETA-XYLOSIDASE"/>
    <property type="match status" value="1"/>
</dbReference>
<evidence type="ECO:0000256" key="2">
    <source>
        <dbReference type="ARBA" id="ARBA00022801"/>
    </source>
</evidence>
<reference evidence="8 9" key="1">
    <citation type="journal article" date="2014" name="Int. J. Syst. Evol. Microbiol.">
        <title>Phaeodactylibacter xiamenensis gen. nov., sp. nov., a member of the family Saprospiraceae isolated from the marine alga Phaeodactylum tricornutum.</title>
        <authorList>
            <person name="Chen Z.Jr."/>
            <person name="Lei X."/>
            <person name="Lai Q."/>
            <person name="Li Y."/>
            <person name="Zhang B."/>
            <person name="Zhang J."/>
            <person name="Zhang H."/>
            <person name="Yang L."/>
            <person name="Zheng W."/>
            <person name="Tian Y."/>
            <person name="Yu Z."/>
            <person name="Xu H.Jr."/>
            <person name="Zheng T."/>
        </authorList>
    </citation>
    <scope>NUCLEOTIDE SEQUENCE [LARGE SCALE GENOMIC DNA]</scope>
    <source>
        <strain evidence="8 9">KD52</strain>
    </source>
</reference>
<dbReference type="RefSeq" id="WP_044225844.1">
    <property type="nucleotide sequence ID" value="NZ_JBKAGJ010000013.1"/>
</dbReference>
<evidence type="ECO:0000313" key="8">
    <source>
        <dbReference type="EMBL" id="KGE86275.1"/>
    </source>
</evidence>
<feature type="active site" description="Proton acceptor" evidence="4">
    <location>
        <position position="15"/>
    </location>
</feature>